<evidence type="ECO:0000256" key="1">
    <source>
        <dbReference type="SAM" id="MobiDB-lite"/>
    </source>
</evidence>
<name>A0A7R9P2S7_TIMCA</name>
<accession>A0A7R9P2S7</accession>
<proteinExistence type="predicted"/>
<reference evidence="2" key="1">
    <citation type="submission" date="2020-11" db="EMBL/GenBank/DDBJ databases">
        <authorList>
            <person name="Tran Van P."/>
        </authorList>
    </citation>
    <scope>NUCLEOTIDE SEQUENCE</scope>
</reference>
<feature type="region of interest" description="Disordered" evidence="1">
    <location>
        <begin position="319"/>
        <end position="338"/>
    </location>
</feature>
<organism evidence="2">
    <name type="scientific">Timema californicum</name>
    <name type="common">California timema</name>
    <name type="synonym">Walking stick</name>
    <dbReference type="NCBI Taxonomy" id="61474"/>
    <lineage>
        <taxon>Eukaryota</taxon>
        <taxon>Metazoa</taxon>
        <taxon>Ecdysozoa</taxon>
        <taxon>Arthropoda</taxon>
        <taxon>Hexapoda</taxon>
        <taxon>Insecta</taxon>
        <taxon>Pterygota</taxon>
        <taxon>Neoptera</taxon>
        <taxon>Polyneoptera</taxon>
        <taxon>Phasmatodea</taxon>
        <taxon>Timematodea</taxon>
        <taxon>Timematoidea</taxon>
        <taxon>Timematidae</taxon>
        <taxon>Timema</taxon>
    </lineage>
</organism>
<evidence type="ECO:0000313" key="2">
    <source>
        <dbReference type="EMBL" id="CAD7567913.1"/>
    </source>
</evidence>
<dbReference type="EMBL" id="OE179182">
    <property type="protein sequence ID" value="CAD7567913.1"/>
    <property type="molecule type" value="Genomic_DNA"/>
</dbReference>
<dbReference type="AlphaFoldDB" id="A0A7R9P2S7"/>
<gene>
    <name evidence="2" type="ORF">TCMB3V08_LOCUS690</name>
</gene>
<sequence length="640" mass="72063">MKEIKNMAEVEGHISDVQTPVLFNKYALDRENTGRLNRLSRSSDQRNELEKNMQQHLTLDIPIPPPLHPSPQTISRDLIGNIDKQRNERLSPGYLGSASFSHLEEGSSPSTLGRPRIMSPMGFAISRQHSHRQRPTRLSRLREDVDYDDFDDYGIMSYDYEESSIGHSRTKPVPIWLCVFLVIDVCSGGGGGTKPGGYMDAPASPPDAAMSWCRRYTCLGLWWHFIWLGHQSMPLNRSSFEVTVCVSSCMAWSSLGMAMSSTSFLNFITLTGLNERTRKVGTVFTGSRIRISPADSATYLASGIRKAEFRGSEPEFAWRESGKPFRKTHPNSPERDSNLDLPILGSPAQHEISALANYDPEIKTCQCQRHHKQKEEITCDISNCDVQQAVDKRTLQEQLSPRKDERMPTQMIAAGFGPQESNYQDEGPLSRPTLGGEETEQRSIATMTATLVTEIQHAFEERLLPDLECLPSLRTGFAWPFLPKVSTSVLKSSSELTRQDGTTFKSERSWRRKHYFLRTSSLDKIKQFPAYFCTKSSRVYPNALHFLEQLRAYYSFILTDAGLMRSGQDASTAVSNKLTPLLFSSSLYPSISLASLPSRSGECKVRAKQQISLCLVVNLTDPVFRDAREERACGTKDYNH</sequence>
<protein>
    <submittedName>
        <fullName evidence="2">(California timema) hypothetical protein</fullName>
    </submittedName>
</protein>